<evidence type="ECO:0008006" key="3">
    <source>
        <dbReference type="Google" id="ProtNLM"/>
    </source>
</evidence>
<sequence>MVIAVFGMRLVNRGHRVNHKKVQRLMNILGLKSLVRMKKYRSYKDMVDKIATNILERDLHAKKPNEK</sequence>
<organism evidence="1 2">
    <name type="scientific">Paenibacillus physcomitrellae</name>
    <dbReference type="NCBI Taxonomy" id="1619311"/>
    <lineage>
        <taxon>Bacteria</taxon>
        <taxon>Bacillati</taxon>
        <taxon>Bacillota</taxon>
        <taxon>Bacilli</taxon>
        <taxon>Bacillales</taxon>
        <taxon>Paenibacillaceae</taxon>
        <taxon>Paenibacillus</taxon>
    </lineage>
</organism>
<dbReference type="Proteomes" id="UP000609323">
    <property type="component" value="Unassembled WGS sequence"/>
</dbReference>
<accession>A0ABQ1GG51</accession>
<comment type="caution">
    <text evidence="1">The sequence shown here is derived from an EMBL/GenBank/DDBJ whole genome shotgun (WGS) entry which is preliminary data.</text>
</comment>
<dbReference type="EMBL" id="BMHF01000011">
    <property type="protein sequence ID" value="GGA43200.1"/>
    <property type="molecule type" value="Genomic_DNA"/>
</dbReference>
<protein>
    <recommendedName>
        <fullName evidence="3">Transposase</fullName>
    </recommendedName>
</protein>
<evidence type="ECO:0000313" key="2">
    <source>
        <dbReference type="Proteomes" id="UP000609323"/>
    </source>
</evidence>
<gene>
    <name evidence="1" type="ORF">GCM10010917_30630</name>
</gene>
<name>A0ABQ1GG51_9BACL</name>
<keyword evidence="2" id="KW-1185">Reference proteome</keyword>
<proteinExistence type="predicted"/>
<evidence type="ECO:0000313" key="1">
    <source>
        <dbReference type="EMBL" id="GGA43200.1"/>
    </source>
</evidence>
<reference evidence="2" key="1">
    <citation type="journal article" date="2019" name="Int. J. Syst. Evol. Microbiol.">
        <title>The Global Catalogue of Microorganisms (GCM) 10K type strain sequencing project: providing services to taxonomists for standard genome sequencing and annotation.</title>
        <authorList>
            <consortium name="The Broad Institute Genomics Platform"/>
            <consortium name="The Broad Institute Genome Sequencing Center for Infectious Disease"/>
            <person name="Wu L."/>
            <person name="Ma J."/>
        </authorList>
    </citation>
    <scope>NUCLEOTIDE SEQUENCE [LARGE SCALE GENOMIC DNA]</scope>
    <source>
        <strain evidence="2">CGMCC 1.15044</strain>
    </source>
</reference>